<reference evidence="2 3" key="1">
    <citation type="submission" date="2016-07" db="EMBL/GenBank/DDBJ databases">
        <title>Pervasive Adenine N6-methylation of Active Genes in Fungi.</title>
        <authorList>
            <consortium name="DOE Joint Genome Institute"/>
            <person name="Mondo S.J."/>
            <person name="Dannebaum R.O."/>
            <person name="Kuo R.C."/>
            <person name="Labutti K."/>
            <person name="Haridas S."/>
            <person name="Kuo A."/>
            <person name="Salamov A."/>
            <person name="Ahrendt S.R."/>
            <person name="Lipzen A."/>
            <person name="Sullivan W."/>
            <person name="Andreopoulos W.B."/>
            <person name="Clum A."/>
            <person name="Lindquist E."/>
            <person name="Daum C."/>
            <person name="Ramamoorthy G.K."/>
            <person name="Gryganskyi A."/>
            <person name="Culley D."/>
            <person name="Magnuson J.K."/>
            <person name="James T.Y."/>
            <person name="O'Malley M.A."/>
            <person name="Stajich J.E."/>
            <person name="Spatafora J.W."/>
            <person name="Visel A."/>
            <person name="Grigoriev I.V."/>
        </authorList>
    </citation>
    <scope>NUCLEOTIDE SEQUENCE [LARGE SCALE GENOMIC DNA]</scope>
    <source>
        <strain evidence="2 3">ATCC 12442</strain>
    </source>
</reference>
<dbReference type="EMBL" id="MCFD01000005">
    <property type="protein sequence ID" value="ORX70851.1"/>
    <property type="molecule type" value="Genomic_DNA"/>
</dbReference>
<dbReference type="GeneID" id="63802134"/>
<evidence type="ECO:0000313" key="3">
    <source>
        <dbReference type="Proteomes" id="UP000193922"/>
    </source>
</evidence>
<evidence type="ECO:0000313" key="2">
    <source>
        <dbReference type="EMBL" id="ORX70851.1"/>
    </source>
</evidence>
<name>A0A1Y1WBE0_9FUNG</name>
<keyword evidence="3" id="KW-1185">Reference proteome</keyword>
<feature type="compositionally biased region" description="Polar residues" evidence="1">
    <location>
        <begin position="120"/>
        <end position="134"/>
    </location>
</feature>
<feature type="compositionally biased region" description="Basic residues" evidence="1">
    <location>
        <begin position="1"/>
        <end position="10"/>
    </location>
</feature>
<dbReference type="AlphaFoldDB" id="A0A1Y1WBE0"/>
<accession>A0A1Y1WBE0</accession>
<evidence type="ECO:0000256" key="1">
    <source>
        <dbReference type="SAM" id="MobiDB-lite"/>
    </source>
</evidence>
<dbReference type="Proteomes" id="UP000193922">
    <property type="component" value="Unassembled WGS sequence"/>
</dbReference>
<proteinExistence type="predicted"/>
<gene>
    <name evidence="2" type="ORF">DL89DRAFT_257026</name>
</gene>
<feature type="compositionally biased region" description="Low complexity" evidence="1">
    <location>
        <begin position="12"/>
        <end position="21"/>
    </location>
</feature>
<organism evidence="2 3">
    <name type="scientific">Linderina pennispora</name>
    <dbReference type="NCBI Taxonomy" id="61395"/>
    <lineage>
        <taxon>Eukaryota</taxon>
        <taxon>Fungi</taxon>
        <taxon>Fungi incertae sedis</taxon>
        <taxon>Zoopagomycota</taxon>
        <taxon>Kickxellomycotina</taxon>
        <taxon>Kickxellomycetes</taxon>
        <taxon>Kickxellales</taxon>
        <taxon>Kickxellaceae</taxon>
        <taxon>Linderina</taxon>
    </lineage>
</organism>
<protein>
    <submittedName>
        <fullName evidence="2">Uncharacterized protein</fullName>
    </submittedName>
</protein>
<dbReference type="RefSeq" id="XP_040744430.1">
    <property type="nucleotide sequence ID" value="XM_040885486.1"/>
</dbReference>
<feature type="region of interest" description="Disordered" evidence="1">
    <location>
        <begin position="1"/>
        <end position="164"/>
    </location>
</feature>
<sequence>MVFTRRHRRLGSGDSSTSSTGNAPHVVKTYGRVRHRTVNRDSNSAHKFALAASARPTVAGVVDDGPSDSDFEKEEPTPKPTAQSGHLSKARPTKTRGSPQMSPADNGDTPRPRQPKAVSGNGTADPGSSDNIQSLRRKQRGNYARVRRRQNPKAAETTAIGIRR</sequence>
<feature type="compositionally biased region" description="Basic residues" evidence="1">
    <location>
        <begin position="135"/>
        <end position="151"/>
    </location>
</feature>
<comment type="caution">
    <text evidence="2">The sequence shown here is derived from an EMBL/GenBank/DDBJ whole genome shotgun (WGS) entry which is preliminary data.</text>
</comment>